<feature type="region of interest" description="Disordered" evidence="1">
    <location>
        <begin position="466"/>
        <end position="520"/>
    </location>
</feature>
<evidence type="ECO:0000313" key="4">
    <source>
        <dbReference type="Proteomes" id="UP000008068"/>
    </source>
</evidence>
<feature type="compositionally biased region" description="Polar residues" evidence="1">
    <location>
        <begin position="398"/>
        <end position="414"/>
    </location>
</feature>
<proteinExistence type="predicted"/>
<evidence type="ECO:0000259" key="2">
    <source>
        <dbReference type="PROSITE" id="PS50174"/>
    </source>
</evidence>
<dbReference type="FunCoup" id="G0N6F4">
    <property type="interactions" value="104"/>
</dbReference>
<feature type="compositionally biased region" description="Basic and acidic residues" evidence="1">
    <location>
        <begin position="495"/>
        <end position="520"/>
    </location>
</feature>
<dbReference type="EMBL" id="GL379844">
    <property type="protein sequence ID" value="EGT53868.1"/>
    <property type="molecule type" value="Genomic_DNA"/>
</dbReference>
<dbReference type="eggNOG" id="KOG0154">
    <property type="taxonomic scope" value="Eukaryota"/>
</dbReference>
<dbReference type="PANTHER" id="PTHR23106">
    <property type="entry name" value="ANGIOGENIC FACTOR WITH G PATCH AND FHA DOMAINS 1"/>
    <property type="match status" value="1"/>
</dbReference>
<dbReference type="SUPFAM" id="SSF49879">
    <property type="entry name" value="SMAD/FHA domain"/>
    <property type="match status" value="1"/>
</dbReference>
<keyword evidence="4" id="KW-1185">Reference proteome</keyword>
<gene>
    <name evidence="3" type="ORF">CAEBREN_19159</name>
</gene>
<feature type="region of interest" description="Disordered" evidence="1">
    <location>
        <begin position="394"/>
        <end position="423"/>
    </location>
</feature>
<dbReference type="InterPro" id="IPR008984">
    <property type="entry name" value="SMAD_FHA_dom_sf"/>
</dbReference>
<dbReference type="STRING" id="135651.G0N6F4"/>
<dbReference type="Proteomes" id="UP000008068">
    <property type="component" value="Unassembled WGS sequence"/>
</dbReference>
<dbReference type="SMART" id="SM00443">
    <property type="entry name" value="G_patch"/>
    <property type="match status" value="1"/>
</dbReference>
<reference evidence="4" key="1">
    <citation type="submission" date="2011-07" db="EMBL/GenBank/DDBJ databases">
        <authorList>
            <consortium name="Caenorhabditis brenneri Sequencing and Analysis Consortium"/>
            <person name="Wilson R.K."/>
        </authorList>
    </citation>
    <scope>NUCLEOTIDE SEQUENCE [LARGE SCALE GENOMIC DNA]</scope>
    <source>
        <strain evidence="4">PB2801</strain>
    </source>
</reference>
<organism evidence="4">
    <name type="scientific">Caenorhabditis brenneri</name>
    <name type="common">Nematode worm</name>
    <dbReference type="NCBI Taxonomy" id="135651"/>
    <lineage>
        <taxon>Eukaryota</taxon>
        <taxon>Metazoa</taxon>
        <taxon>Ecdysozoa</taxon>
        <taxon>Nematoda</taxon>
        <taxon>Chromadorea</taxon>
        <taxon>Rhabditida</taxon>
        <taxon>Rhabditina</taxon>
        <taxon>Rhabditomorpha</taxon>
        <taxon>Rhabditoidea</taxon>
        <taxon>Rhabditidae</taxon>
        <taxon>Peloderinae</taxon>
        <taxon>Caenorhabditis</taxon>
    </lineage>
</organism>
<dbReference type="InterPro" id="IPR000467">
    <property type="entry name" value="G_patch_dom"/>
</dbReference>
<dbReference type="OrthoDB" id="2538319at2759"/>
<evidence type="ECO:0000256" key="1">
    <source>
        <dbReference type="SAM" id="MobiDB-lite"/>
    </source>
</evidence>
<dbReference type="Pfam" id="PF01585">
    <property type="entry name" value="G-patch"/>
    <property type="match status" value="1"/>
</dbReference>
<evidence type="ECO:0000313" key="3">
    <source>
        <dbReference type="EMBL" id="EGT53868.1"/>
    </source>
</evidence>
<dbReference type="GO" id="GO:0003676">
    <property type="term" value="F:nucleic acid binding"/>
    <property type="evidence" value="ECO:0007669"/>
    <property type="project" value="InterPro"/>
</dbReference>
<sequence length="520" mass="59905">MTSVEEMLREAANEVLQSRIPHGYVLYPNYEQYWSAEQGMFYNPDTELFYRPDDETVYQLNAEGTEYVLIERRKPTFWASRSYRKRIVELLGDTEFKKFDQEFVNISEMTLGMVDKIVREEEMEKEKEYLRSIANNKVALMQHRINKVFKGNRRRKNPHKQYVASTNETNGQVEYFLQVDDYFDWEDAYEDNSEDEFTAEEEQASLKQRTFHSFMHFQNNKCSIKFISEEGFDQPPCMRIMDQLRRLHIITISGGYIGSDRDCEVVVANQLLPERCAEIVYSEEAACYSIEKLEPACILQVNGNNIQTNTPVDLCQGDSFLLSGERFDVHVHFGNNTCPGCEPGLHVEEEKEEVVIQARNIRGEYARRKNLKQMMRSYGIRPDDGLSEPIRKKPVTGPSFQNIQRPETSASSTGDMYGSCAAKPIPEDKRKFEIPSTSSAPAAPVSKPLDSGNVGFKLLKSMGWSEGQGLGKEKQGHVEPVATEIKNNREGLGSNKEKNQPKTYKDQILEKTKQRFNEKR</sequence>
<dbReference type="HOGENOM" id="CLU_547733_0_0_1"/>
<dbReference type="PROSITE" id="PS50174">
    <property type="entry name" value="G_PATCH"/>
    <property type="match status" value="1"/>
</dbReference>
<accession>G0N6F4</accession>
<name>G0N6F4_CAEBE</name>
<dbReference type="AlphaFoldDB" id="G0N6F4"/>
<feature type="domain" description="G-patch" evidence="2">
    <location>
        <begin position="451"/>
        <end position="497"/>
    </location>
</feature>
<dbReference type="CDD" id="cd16074">
    <property type="entry name" value="OCRE"/>
    <property type="match status" value="1"/>
</dbReference>
<dbReference type="InParanoid" id="G0N6F4"/>
<dbReference type="PANTHER" id="PTHR23106:SF24">
    <property type="entry name" value="ANGIOGENIC FACTOR WITH G PATCH AND FHA DOMAINS 1"/>
    <property type="match status" value="1"/>
</dbReference>
<protein>
    <recommendedName>
        <fullName evidence="2">G-patch domain-containing protein</fullName>
    </recommendedName>
</protein>
<dbReference type="OMA" id="QLHKTHA"/>
<dbReference type="InterPro" id="IPR053027">
    <property type="entry name" value="AGGF1"/>
</dbReference>